<feature type="domain" description="Glycosyltransferase family 28 N-terminal" evidence="11">
    <location>
        <begin position="5"/>
        <end position="144"/>
    </location>
</feature>
<dbReference type="AlphaFoldDB" id="A0A327Q289"/>
<comment type="caution">
    <text evidence="10">Lacks conserved residue(s) required for the propagation of feature annotation.</text>
</comment>
<keyword evidence="8 10" id="KW-0131">Cell cycle</keyword>
<feature type="binding site" evidence="10">
    <location>
        <position position="297"/>
    </location>
    <ligand>
        <name>UDP-N-acetyl-alpha-D-glucosamine</name>
        <dbReference type="ChEBI" id="CHEBI:57705"/>
    </ligand>
</feature>
<feature type="domain" description="Glycosyl transferase family 28 C-terminal" evidence="12">
    <location>
        <begin position="192"/>
        <end position="335"/>
    </location>
</feature>
<proteinExistence type="inferred from homology"/>
<keyword evidence="3 10" id="KW-0328">Glycosyltransferase</keyword>
<comment type="function">
    <text evidence="10">Cell wall formation. Catalyzes the transfer of a GlcNAc subunit on undecaprenyl-pyrophosphoryl-MurNAc-pentapeptide (lipid intermediate I) to form undecaprenyl-pyrophosphoryl-MurNAc-(pentapeptide)GlcNAc (lipid intermediate II).</text>
</comment>
<dbReference type="GO" id="GO:0005886">
    <property type="term" value="C:plasma membrane"/>
    <property type="evidence" value="ECO:0007669"/>
    <property type="project" value="UniProtKB-SubCell"/>
</dbReference>
<feature type="binding site" evidence="10">
    <location>
        <begin position="12"/>
        <end position="14"/>
    </location>
    <ligand>
        <name>UDP-N-acetyl-alpha-D-glucosamine</name>
        <dbReference type="ChEBI" id="CHEBI:57705"/>
    </ligand>
</feature>
<keyword evidence="6 10" id="KW-0573">Peptidoglycan synthesis</keyword>
<dbReference type="GO" id="GO:0009252">
    <property type="term" value="P:peptidoglycan biosynthetic process"/>
    <property type="evidence" value="ECO:0007669"/>
    <property type="project" value="UniProtKB-UniRule"/>
</dbReference>
<dbReference type="SUPFAM" id="SSF53756">
    <property type="entry name" value="UDP-Glycosyltransferase/glycogen phosphorylase"/>
    <property type="match status" value="1"/>
</dbReference>
<evidence type="ECO:0000256" key="2">
    <source>
        <dbReference type="ARBA" id="ARBA00022618"/>
    </source>
</evidence>
<keyword evidence="4 10" id="KW-0808">Transferase</keyword>
<keyword evidence="5 10" id="KW-0133">Cell shape</keyword>
<comment type="pathway">
    <text evidence="10">Cell wall biogenesis; peptidoglycan biosynthesis.</text>
</comment>
<keyword evidence="1 10" id="KW-1003">Cell membrane</keyword>
<evidence type="ECO:0000256" key="1">
    <source>
        <dbReference type="ARBA" id="ARBA00022475"/>
    </source>
</evidence>
<comment type="catalytic activity">
    <reaction evidence="10">
        <text>di-trans,octa-cis-undecaprenyl diphospho-N-acetyl-alpha-D-muramoyl-L-alanyl-D-glutamyl-meso-2,6-diaminopimeloyl-D-alanyl-D-alanine + UDP-N-acetyl-alpha-D-glucosamine = di-trans,octa-cis-undecaprenyl diphospho-[N-acetyl-alpha-D-glucosaminyl-(1-&gt;4)]-N-acetyl-alpha-D-muramoyl-L-alanyl-D-glutamyl-meso-2,6-diaminopimeloyl-D-alanyl-D-alanine + UDP + H(+)</text>
        <dbReference type="Rhea" id="RHEA:31227"/>
        <dbReference type="ChEBI" id="CHEBI:15378"/>
        <dbReference type="ChEBI" id="CHEBI:57705"/>
        <dbReference type="ChEBI" id="CHEBI:58223"/>
        <dbReference type="ChEBI" id="CHEBI:61387"/>
        <dbReference type="ChEBI" id="CHEBI:61388"/>
        <dbReference type="EC" id="2.4.1.227"/>
    </reaction>
</comment>
<dbReference type="NCBIfam" id="TIGR01133">
    <property type="entry name" value="murG"/>
    <property type="match status" value="1"/>
</dbReference>
<dbReference type="PANTHER" id="PTHR21015">
    <property type="entry name" value="UDP-N-ACETYLGLUCOSAMINE--N-ACETYLMURAMYL-(PENTAPEPTIDE) PYROPHOSPHORYL-UNDECAPRENOL N-ACETYLGLUCOSAMINE TRANSFERASE 1"/>
    <property type="match status" value="1"/>
</dbReference>
<evidence type="ECO:0000256" key="10">
    <source>
        <dbReference type="HAMAP-Rule" id="MF_00033"/>
    </source>
</evidence>
<dbReference type="GO" id="GO:0071555">
    <property type="term" value="P:cell wall organization"/>
    <property type="evidence" value="ECO:0007669"/>
    <property type="project" value="UniProtKB-KW"/>
</dbReference>
<evidence type="ECO:0000256" key="4">
    <source>
        <dbReference type="ARBA" id="ARBA00022679"/>
    </source>
</evidence>
<evidence type="ECO:0000259" key="12">
    <source>
        <dbReference type="Pfam" id="PF04101"/>
    </source>
</evidence>
<evidence type="ECO:0000259" key="11">
    <source>
        <dbReference type="Pfam" id="PF03033"/>
    </source>
</evidence>
<dbReference type="Pfam" id="PF03033">
    <property type="entry name" value="Glyco_transf_28"/>
    <property type="match status" value="1"/>
</dbReference>
<evidence type="ECO:0000256" key="5">
    <source>
        <dbReference type="ARBA" id="ARBA00022960"/>
    </source>
</evidence>
<dbReference type="EMBL" id="QLLL01000012">
    <property type="protein sequence ID" value="RAI98469.1"/>
    <property type="molecule type" value="Genomic_DNA"/>
</dbReference>
<evidence type="ECO:0000256" key="6">
    <source>
        <dbReference type="ARBA" id="ARBA00022984"/>
    </source>
</evidence>
<evidence type="ECO:0000256" key="7">
    <source>
        <dbReference type="ARBA" id="ARBA00023136"/>
    </source>
</evidence>
<comment type="subcellular location">
    <subcellularLocation>
        <location evidence="10">Cell membrane</location>
        <topology evidence="10">Peripheral membrane protein</topology>
        <orientation evidence="10">Cytoplasmic side</orientation>
    </subcellularLocation>
</comment>
<dbReference type="InterPro" id="IPR006009">
    <property type="entry name" value="GlcNAc_MurG"/>
</dbReference>
<evidence type="ECO:0000313" key="14">
    <source>
        <dbReference type="Proteomes" id="UP000249547"/>
    </source>
</evidence>
<dbReference type="OrthoDB" id="9808936at2"/>
<comment type="caution">
    <text evidence="13">The sequence shown here is derived from an EMBL/GenBank/DDBJ whole genome shotgun (WGS) entry which is preliminary data.</text>
</comment>
<name>A0A327Q289_9BACT</name>
<keyword evidence="14" id="KW-1185">Reference proteome</keyword>
<dbReference type="Pfam" id="PF04101">
    <property type="entry name" value="Glyco_tran_28_C"/>
    <property type="match status" value="1"/>
</dbReference>
<dbReference type="CDD" id="cd03785">
    <property type="entry name" value="GT28_MurG"/>
    <property type="match status" value="1"/>
</dbReference>
<feature type="binding site" evidence="10">
    <location>
        <position position="199"/>
    </location>
    <ligand>
        <name>UDP-N-acetyl-alpha-D-glucosamine</name>
        <dbReference type="ChEBI" id="CHEBI:57705"/>
    </ligand>
</feature>
<dbReference type="RefSeq" id="WP_111600214.1">
    <property type="nucleotide sequence ID" value="NZ_QLLL01000012.1"/>
</dbReference>
<dbReference type="InterPro" id="IPR007235">
    <property type="entry name" value="Glyco_trans_28_C"/>
</dbReference>
<sequence length="365" mass="39743">MAHKVIIAGGGTGGHIFPAIAIANALKKIEPGIEILFVGAVGKMEMEKVPQAGYKIEGLEIVGFNRSNIFKNLLLPFKLFKSLRKARSIIREFKPDVAVGVGGFASFPILRAAQKMGIPTLIQEQNSYAGKSNKILAKKAVKVCVGYDGMEQFFPAAKIIQTGNPVRSNITQSDVTKEDALKYFDLVNGKKTVFSVGGSLGAKSINEALLPHLQTFVAKDVQLIWQTGKPFYQTALEAAKPFASHVKVFEFINVMDFAYKAADVVISRAGALAIAELCVAKKPVIFVPYPFAAEDHQTANAMNLVNKKAALMIKDNDVRIQLTNEVFSLLQNNALVEQLEKNITPLGNTHADMTIAKTVLEIIKK</sequence>
<dbReference type="Proteomes" id="UP000249547">
    <property type="component" value="Unassembled WGS sequence"/>
</dbReference>
<reference evidence="13 14" key="1">
    <citation type="submission" date="2018-06" db="EMBL/GenBank/DDBJ databases">
        <title>Genomic Encyclopedia of Archaeal and Bacterial Type Strains, Phase II (KMG-II): from individual species to whole genera.</title>
        <authorList>
            <person name="Goeker M."/>
        </authorList>
    </citation>
    <scope>NUCLEOTIDE SEQUENCE [LARGE SCALE GENOMIC DNA]</scope>
    <source>
        <strain evidence="13 14">DSM 23857</strain>
    </source>
</reference>
<dbReference type="EC" id="2.4.1.227" evidence="10"/>
<keyword evidence="7 10" id="KW-0472">Membrane</keyword>
<dbReference type="Gene3D" id="3.40.50.2000">
    <property type="entry name" value="Glycogen Phosphorylase B"/>
    <property type="match status" value="2"/>
</dbReference>
<dbReference type="GO" id="GO:0005975">
    <property type="term" value="P:carbohydrate metabolic process"/>
    <property type="evidence" value="ECO:0007669"/>
    <property type="project" value="InterPro"/>
</dbReference>
<feature type="binding site" evidence="10">
    <location>
        <position position="252"/>
    </location>
    <ligand>
        <name>UDP-N-acetyl-alpha-D-glucosamine</name>
        <dbReference type="ChEBI" id="CHEBI:57705"/>
    </ligand>
</feature>
<accession>A0A327Q289</accession>
<evidence type="ECO:0000256" key="8">
    <source>
        <dbReference type="ARBA" id="ARBA00023306"/>
    </source>
</evidence>
<dbReference type="GO" id="GO:0051301">
    <property type="term" value="P:cell division"/>
    <property type="evidence" value="ECO:0007669"/>
    <property type="project" value="UniProtKB-KW"/>
</dbReference>
<dbReference type="GO" id="GO:0050511">
    <property type="term" value="F:undecaprenyldiphospho-muramoylpentapeptide beta-N-acetylglucosaminyltransferase activity"/>
    <property type="evidence" value="ECO:0007669"/>
    <property type="project" value="UniProtKB-UniRule"/>
</dbReference>
<comment type="similarity">
    <text evidence="10">Belongs to the glycosyltransferase 28 family. MurG subfamily.</text>
</comment>
<keyword evidence="9 10" id="KW-0961">Cell wall biogenesis/degradation</keyword>
<dbReference type="HAMAP" id="MF_00033">
    <property type="entry name" value="MurG"/>
    <property type="match status" value="1"/>
</dbReference>
<organism evidence="13 14">
    <name type="scientific">Chitinophaga skermanii</name>
    <dbReference type="NCBI Taxonomy" id="331697"/>
    <lineage>
        <taxon>Bacteria</taxon>
        <taxon>Pseudomonadati</taxon>
        <taxon>Bacteroidota</taxon>
        <taxon>Chitinophagia</taxon>
        <taxon>Chitinophagales</taxon>
        <taxon>Chitinophagaceae</taxon>
        <taxon>Chitinophaga</taxon>
    </lineage>
</organism>
<keyword evidence="2 10" id="KW-0132">Cell division</keyword>
<protein>
    <recommendedName>
        <fullName evidence="10">UDP-N-acetylglucosamine--N-acetylmuramyl-(pentapeptide) pyrophosphoryl-undecaprenol N-acetylglucosamine transferase</fullName>
        <ecNumber evidence="10">2.4.1.227</ecNumber>
    </recommendedName>
    <alternativeName>
        <fullName evidence="10">Undecaprenyl-PP-MurNAc-pentapeptide-UDPGlcNAc GlcNAc transferase</fullName>
    </alternativeName>
</protein>
<evidence type="ECO:0000256" key="9">
    <source>
        <dbReference type="ARBA" id="ARBA00023316"/>
    </source>
</evidence>
<dbReference type="UniPathway" id="UPA00219"/>
<gene>
    <name evidence="10" type="primary">murG</name>
    <name evidence="13" type="ORF">LX64_04831</name>
</gene>
<feature type="binding site" evidence="10">
    <location>
        <position position="126"/>
    </location>
    <ligand>
        <name>UDP-N-acetyl-alpha-D-glucosamine</name>
        <dbReference type="ChEBI" id="CHEBI:57705"/>
    </ligand>
</feature>
<dbReference type="GO" id="GO:0008360">
    <property type="term" value="P:regulation of cell shape"/>
    <property type="evidence" value="ECO:0007669"/>
    <property type="project" value="UniProtKB-KW"/>
</dbReference>
<evidence type="ECO:0000313" key="13">
    <source>
        <dbReference type="EMBL" id="RAI98469.1"/>
    </source>
</evidence>
<dbReference type="PANTHER" id="PTHR21015:SF22">
    <property type="entry name" value="GLYCOSYLTRANSFERASE"/>
    <property type="match status" value="1"/>
</dbReference>
<evidence type="ECO:0000256" key="3">
    <source>
        <dbReference type="ARBA" id="ARBA00022676"/>
    </source>
</evidence>
<dbReference type="GO" id="GO:0051991">
    <property type="term" value="F:UDP-N-acetyl-D-glucosamine:N-acetylmuramoyl-L-alanyl-D-glutamyl-meso-2,6-diaminopimelyl-D-alanyl-D-alanine-diphosphoundecaprenol 4-beta-N-acetylglucosaminlytransferase activity"/>
    <property type="evidence" value="ECO:0007669"/>
    <property type="project" value="RHEA"/>
</dbReference>
<feature type="binding site" evidence="10">
    <location>
        <position position="167"/>
    </location>
    <ligand>
        <name>UDP-N-acetyl-alpha-D-glucosamine</name>
        <dbReference type="ChEBI" id="CHEBI:57705"/>
    </ligand>
</feature>
<dbReference type="InterPro" id="IPR004276">
    <property type="entry name" value="GlycoTrans_28_N"/>
</dbReference>